<dbReference type="Pfam" id="PF00172">
    <property type="entry name" value="Zn_clus"/>
    <property type="match status" value="1"/>
</dbReference>
<feature type="region of interest" description="Disordered" evidence="4">
    <location>
        <begin position="136"/>
        <end position="156"/>
    </location>
</feature>
<evidence type="ECO:0000256" key="4">
    <source>
        <dbReference type="SAM" id="MobiDB-lite"/>
    </source>
</evidence>
<gene>
    <name evidence="6" type="ORF">QBC38DRAFT_480642</name>
</gene>
<comment type="caution">
    <text evidence="6">The sequence shown here is derived from an EMBL/GenBank/DDBJ whole genome shotgun (WGS) entry which is preliminary data.</text>
</comment>
<reference evidence="6" key="2">
    <citation type="submission" date="2023-05" db="EMBL/GenBank/DDBJ databases">
        <authorList>
            <consortium name="Lawrence Berkeley National Laboratory"/>
            <person name="Steindorff A."/>
            <person name="Hensen N."/>
            <person name="Bonometti L."/>
            <person name="Westerberg I."/>
            <person name="Brannstrom I.O."/>
            <person name="Guillou S."/>
            <person name="Cros-Aarteil S."/>
            <person name="Calhoun S."/>
            <person name="Haridas S."/>
            <person name="Kuo A."/>
            <person name="Mondo S."/>
            <person name="Pangilinan J."/>
            <person name="Riley R."/>
            <person name="Labutti K."/>
            <person name="Andreopoulos B."/>
            <person name="Lipzen A."/>
            <person name="Chen C."/>
            <person name="Yanf M."/>
            <person name="Daum C."/>
            <person name="Ng V."/>
            <person name="Clum A."/>
            <person name="Ohm R."/>
            <person name="Martin F."/>
            <person name="Silar P."/>
            <person name="Natvig D."/>
            <person name="Lalanne C."/>
            <person name="Gautier V."/>
            <person name="Ament-Velasquez S.L."/>
            <person name="Kruys A."/>
            <person name="Hutchinson M.I."/>
            <person name="Powell A.J."/>
            <person name="Barry K."/>
            <person name="Miller A.N."/>
            <person name="Grigoriev I.V."/>
            <person name="Debuchy R."/>
            <person name="Gladieux P."/>
            <person name="Thoren M.H."/>
            <person name="Johannesson H."/>
        </authorList>
    </citation>
    <scope>NUCLEOTIDE SEQUENCE</scope>
    <source>
        <strain evidence="6">CBS 990.96</strain>
    </source>
</reference>
<dbReference type="InterPro" id="IPR036864">
    <property type="entry name" value="Zn2-C6_fun-type_DNA-bd_sf"/>
</dbReference>
<protein>
    <submittedName>
        <fullName evidence="6">Fungal-specific transcription factor domain-containing protein</fullName>
    </submittedName>
</protein>
<feature type="compositionally biased region" description="Acidic residues" evidence="4">
    <location>
        <begin position="136"/>
        <end position="145"/>
    </location>
</feature>
<feature type="region of interest" description="Disordered" evidence="4">
    <location>
        <begin position="75"/>
        <end position="105"/>
    </location>
</feature>
<keyword evidence="2" id="KW-0479">Metal-binding</keyword>
<dbReference type="GO" id="GO:0006351">
    <property type="term" value="P:DNA-templated transcription"/>
    <property type="evidence" value="ECO:0007669"/>
    <property type="project" value="InterPro"/>
</dbReference>
<keyword evidence="3" id="KW-0539">Nucleus</keyword>
<accession>A0AAN7BN65</accession>
<comment type="subcellular location">
    <subcellularLocation>
        <location evidence="1">Nucleus</location>
    </subcellularLocation>
</comment>
<feature type="compositionally biased region" description="Low complexity" evidence="4">
    <location>
        <begin position="77"/>
        <end position="94"/>
    </location>
</feature>
<dbReference type="InterPro" id="IPR001138">
    <property type="entry name" value="Zn2Cys6_DnaBD"/>
</dbReference>
<dbReference type="SUPFAM" id="SSF57701">
    <property type="entry name" value="Zn2/Cys6 DNA-binding domain"/>
    <property type="match status" value="1"/>
</dbReference>
<dbReference type="GO" id="GO:0008270">
    <property type="term" value="F:zinc ion binding"/>
    <property type="evidence" value="ECO:0007669"/>
    <property type="project" value="InterPro"/>
</dbReference>
<dbReference type="PANTHER" id="PTHR31001:SF50">
    <property type="entry name" value="ZN(II)2CYS6 TRANSCRIPTION FACTOR (EUROFUNG)"/>
    <property type="match status" value="1"/>
</dbReference>
<feature type="domain" description="Zn(2)-C6 fungal-type" evidence="5">
    <location>
        <begin position="37"/>
        <end position="66"/>
    </location>
</feature>
<evidence type="ECO:0000256" key="3">
    <source>
        <dbReference type="ARBA" id="ARBA00023242"/>
    </source>
</evidence>
<dbReference type="SMART" id="SM00066">
    <property type="entry name" value="GAL4"/>
    <property type="match status" value="1"/>
</dbReference>
<dbReference type="InterPro" id="IPR050613">
    <property type="entry name" value="Sec_Metabolite_Reg"/>
</dbReference>
<feature type="compositionally biased region" description="Basic and acidic residues" evidence="4">
    <location>
        <begin position="146"/>
        <end position="156"/>
    </location>
</feature>
<dbReference type="Gene3D" id="4.10.240.10">
    <property type="entry name" value="Zn(2)-C6 fungal-type DNA-binding domain"/>
    <property type="match status" value="1"/>
</dbReference>
<dbReference type="PROSITE" id="PS00463">
    <property type="entry name" value="ZN2_CY6_FUNGAL_1"/>
    <property type="match status" value="1"/>
</dbReference>
<dbReference type="GO" id="GO:0000981">
    <property type="term" value="F:DNA-binding transcription factor activity, RNA polymerase II-specific"/>
    <property type="evidence" value="ECO:0007669"/>
    <property type="project" value="InterPro"/>
</dbReference>
<evidence type="ECO:0000256" key="2">
    <source>
        <dbReference type="ARBA" id="ARBA00022723"/>
    </source>
</evidence>
<dbReference type="AlphaFoldDB" id="A0AAN7BN65"/>
<dbReference type="Pfam" id="PF04082">
    <property type="entry name" value="Fungal_trans"/>
    <property type="match status" value="1"/>
</dbReference>
<dbReference type="GO" id="GO:0003677">
    <property type="term" value="F:DNA binding"/>
    <property type="evidence" value="ECO:0007669"/>
    <property type="project" value="InterPro"/>
</dbReference>
<reference evidence="6" key="1">
    <citation type="journal article" date="2023" name="Mol. Phylogenet. Evol.">
        <title>Genome-scale phylogeny and comparative genomics of the fungal order Sordariales.</title>
        <authorList>
            <person name="Hensen N."/>
            <person name="Bonometti L."/>
            <person name="Westerberg I."/>
            <person name="Brannstrom I.O."/>
            <person name="Guillou S."/>
            <person name="Cros-Aarteil S."/>
            <person name="Calhoun S."/>
            <person name="Haridas S."/>
            <person name="Kuo A."/>
            <person name="Mondo S."/>
            <person name="Pangilinan J."/>
            <person name="Riley R."/>
            <person name="LaButti K."/>
            <person name="Andreopoulos B."/>
            <person name="Lipzen A."/>
            <person name="Chen C."/>
            <person name="Yan M."/>
            <person name="Daum C."/>
            <person name="Ng V."/>
            <person name="Clum A."/>
            <person name="Steindorff A."/>
            <person name="Ohm R.A."/>
            <person name="Martin F."/>
            <person name="Silar P."/>
            <person name="Natvig D.O."/>
            <person name="Lalanne C."/>
            <person name="Gautier V."/>
            <person name="Ament-Velasquez S.L."/>
            <person name="Kruys A."/>
            <person name="Hutchinson M.I."/>
            <person name="Powell A.J."/>
            <person name="Barry K."/>
            <person name="Miller A.N."/>
            <person name="Grigoriev I.V."/>
            <person name="Debuchy R."/>
            <person name="Gladieux P."/>
            <person name="Hiltunen Thoren M."/>
            <person name="Johannesson H."/>
        </authorList>
    </citation>
    <scope>NUCLEOTIDE SEQUENCE</scope>
    <source>
        <strain evidence="6">CBS 990.96</strain>
    </source>
</reference>
<dbReference type="CDD" id="cd00067">
    <property type="entry name" value="GAL4"/>
    <property type="match status" value="1"/>
</dbReference>
<organism evidence="6 7">
    <name type="scientific">Podospora fimiseda</name>
    <dbReference type="NCBI Taxonomy" id="252190"/>
    <lineage>
        <taxon>Eukaryota</taxon>
        <taxon>Fungi</taxon>
        <taxon>Dikarya</taxon>
        <taxon>Ascomycota</taxon>
        <taxon>Pezizomycotina</taxon>
        <taxon>Sordariomycetes</taxon>
        <taxon>Sordariomycetidae</taxon>
        <taxon>Sordariales</taxon>
        <taxon>Podosporaceae</taxon>
        <taxon>Podospora</taxon>
    </lineage>
</organism>
<dbReference type="GO" id="GO:0005634">
    <property type="term" value="C:nucleus"/>
    <property type="evidence" value="ECO:0007669"/>
    <property type="project" value="UniProtKB-SubCell"/>
</dbReference>
<evidence type="ECO:0000313" key="6">
    <source>
        <dbReference type="EMBL" id="KAK4226421.1"/>
    </source>
</evidence>
<dbReference type="CDD" id="cd12148">
    <property type="entry name" value="fungal_TF_MHR"/>
    <property type="match status" value="1"/>
</dbReference>
<name>A0AAN7BN65_9PEZI</name>
<dbReference type="PROSITE" id="PS50048">
    <property type="entry name" value="ZN2_CY6_FUNGAL_2"/>
    <property type="match status" value="1"/>
</dbReference>
<dbReference type="PANTHER" id="PTHR31001">
    <property type="entry name" value="UNCHARACTERIZED TRANSCRIPTIONAL REGULATORY PROTEIN"/>
    <property type="match status" value="1"/>
</dbReference>
<dbReference type="SMART" id="SM00906">
    <property type="entry name" value="Fungal_trans"/>
    <property type="match status" value="1"/>
</dbReference>
<sequence>MSRKLAPAMSNNKDINSGLPDLSPILNDLPPAVRAQSCVTCRARKVKCDKASPCSNCKRYGIACMLPPHRTPRWARRATATGSPSHPPQISKKPSSSRRSESSHVLERLEKLEKLVKELGGEAQLGQISLETDESFQNEQDDQDQDSDHSSDSDLDDVFRHASHASAQVSIPRHTVFLGHGVGLAGTSTEHLHPSPAQVPYLLKVFKENVNILLQTVHIPTVTQLIQQTSKDKSSSRSPAQETLMFAIYFAAVTSLEDTDVSQNLGSSKDELSRAYRAGFEYALAKTNFLGSPSLMIVQALSIFLSLVRCNDSSRFVWMMTGLAIRMAQSLGLHREATKMKHLSPYDLEIRRRVWWSLCFLDVRTSEDQGTELTISHGSFDTRLPLNINDTDIDPKMTEPPIERQGLTDMSHALYCFEVAALAQKMMKPSLDNPQAMDTMLDDLYSTFQQRCLKHHVITTAQPDARYWIGITVSRLIVAKTRLILHFPALLASPDKQLDMPPKVRDRLFVSAIEIAELIHTLNTQQDIGGWRWICHSYTHWHAIIFLLLETTQRQWSPTVERAWSALHSEWLVPSKSKLERGPRFWTPLQRLITQARRHREEEIQRLGKDTAAARALELEDVRSMPFAGDGLFPDLMGGNARGRWRALVGLDPNELLQPPSLTIDHVALQTPDSILTDMSNTTTPLSFPSPPPMFGSSSIPTPFLTTPLFAPPISTLSRTNLNFNPTDTNTGFASWFNTNNPALVSECTSPSELYSPNMEMEDTVDWFAWLGSAGMMEHQGGVPDQE</sequence>
<dbReference type="InterPro" id="IPR007219">
    <property type="entry name" value="XnlR_reg_dom"/>
</dbReference>
<evidence type="ECO:0000256" key="1">
    <source>
        <dbReference type="ARBA" id="ARBA00004123"/>
    </source>
</evidence>
<keyword evidence="7" id="KW-1185">Reference proteome</keyword>
<dbReference type="EMBL" id="MU865348">
    <property type="protein sequence ID" value="KAK4226421.1"/>
    <property type="molecule type" value="Genomic_DNA"/>
</dbReference>
<proteinExistence type="predicted"/>
<dbReference type="Proteomes" id="UP001301958">
    <property type="component" value="Unassembled WGS sequence"/>
</dbReference>
<evidence type="ECO:0000259" key="5">
    <source>
        <dbReference type="PROSITE" id="PS50048"/>
    </source>
</evidence>
<evidence type="ECO:0000313" key="7">
    <source>
        <dbReference type="Proteomes" id="UP001301958"/>
    </source>
</evidence>